<dbReference type="AlphaFoldDB" id="A0A0E9XID9"/>
<reference evidence="1" key="1">
    <citation type="submission" date="2014-11" db="EMBL/GenBank/DDBJ databases">
        <authorList>
            <person name="Amaro Gonzalez C."/>
        </authorList>
    </citation>
    <scope>NUCLEOTIDE SEQUENCE</scope>
</reference>
<dbReference type="EMBL" id="GBXM01006090">
    <property type="protein sequence ID" value="JAI02488.1"/>
    <property type="molecule type" value="Transcribed_RNA"/>
</dbReference>
<name>A0A0E9XID9_ANGAN</name>
<protein>
    <submittedName>
        <fullName evidence="1">Uncharacterized protein</fullName>
    </submittedName>
</protein>
<accession>A0A0E9XID9</accession>
<evidence type="ECO:0000313" key="1">
    <source>
        <dbReference type="EMBL" id="JAI02488.1"/>
    </source>
</evidence>
<sequence>MDSGGTPAAVTVCTGLFGVVHTDHSLPIMHCTTCHIGLAMKTAVVTNLANKERKGDGNIISADQLQPAVFKRAQKSHNLENNAH</sequence>
<proteinExistence type="predicted"/>
<reference evidence="1" key="2">
    <citation type="journal article" date="2015" name="Fish Shellfish Immunol.">
        <title>Early steps in the European eel (Anguilla anguilla)-Vibrio vulnificus interaction in the gills: Role of the RtxA13 toxin.</title>
        <authorList>
            <person name="Callol A."/>
            <person name="Pajuelo D."/>
            <person name="Ebbesson L."/>
            <person name="Teles M."/>
            <person name="MacKenzie S."/>
            <person name="Amaro C."/>
        </authorList>
    </citation>
    <scope>NUCLEOTIDE SEQUENCE</scope>
</reference>
<organism evidence="1">
    <name type="scientific">Anguilla anguilla</name>
    <name type="common">European freshwater eel</name>
    <name type="synonym">Muraena anguilla</name>
    <dbReference type="NCBI Taxonomy" id="7936"/>
    <lineage>
        <taxon>Eukaryota</taxon>
        <taxon>Metazoa</taxon>
        <taxon>Chordata</taxon>
        <taxon>Craniata</taxon>
        <taxon>Vertebrata</taxon>
        <taxon>Euteleostomi</taxon>
        <taxon>Actinopterygii</taxon>
        <taxon>Neopterygii</taxon>
        <taxon>Teleostei</taxon>
        <taxon>Anguilliformes</taxon>
        <taxon>Anguillidae</taxon>
        <taxon>Anguilla</taxon>
    </lineage>
</organism>